<dbReference type="Proteomes" id="UP001143543">
    <property type="component" value="Unassembled WGS sequence"/>
</dbReference>
<organism evidence="4 5">
    <name type="scientific">Neptunitalea lumnitzerae</name>
    <dbReference type="NCBI Taxonomy" id="2965509"/>
    <lineage>
        <taxon>Bacteria</taxon>
        <taxon>Pseudomonadati</taxon>
        <taxon>Bacteroidota</taxon>
        <taxon>Flavobacteriia</taxon>
        <taxon>Flavobacteriales</taxon>
        <taxon>Flavobacteriaceae</taxon>
        <taxon>Neptunitalea</taxon>
    </lineage>
</organism>
<gene>
    <name evidence="4" type="ORF">Y10_27490</name>
</gene>
<evidence type="ECO:0008006" key="6">
    <source>
        <dbReference type="Google" id="ProtNLM"/>
    </source>
</evidence>
<feature type="region of interest" description="Disordered" evidence="2">
    <location>
        <begin position="1"/>
        <end position="25"/>
    </location>
</feature>
<keyword evidence="1" id="KW-0802">TPR repeat</keyword>
<dbReference type="Pfam" id="PF13181">
    <property type="entry name" value="TPR_8"/>
    <property type="match status" value="2"/>
</dbReference>
<dbReference type="InterPro" id="IPR019734">
    <property type="entry name" value="TPR_rpt"/>
</dbReference>
<evidence type="ECO:0000313" key="5">
    <source>
        <dbReference type="Proteomes" id="UP001143543"/>
    </source>
</evidence>
<evidence type="ECO:0000256" key="2">
    <source>
        <dbReference type="SAM" id="MobiDB-lite"/>
    </source>
</evidence>
<keyword evidence="3" id="KW-1133">Transmembrane helix</keyword>
<dbReference type="EMBL" id="BRVO01000003">
    <property type="protein sequence ID" value="GLB50381.1"/>
    <property type="molecule type" value="Genomic_DNA"/>
</dbReference>
<dbReference type="InterPro" id="IPR011990">
    <property type="entry name" value="TPR-like_helical_dom_sf"/>
</dbReference>
<evidence type="ECO:0000256" key="3">
    <source>
        <dbReference type="SAM" id="Phobius"/>
    </source>
</evidence>
<dbReference type="PROSITE" id="PS50005">
    <property type="entry name" value="TPR"/>
    <property type="match status" value="1"/>
</dbReference>
<dbReference type="RefSeq" id="WP_281766005.1">
    <property type="nucleotide sequence ID" value="NZ_BRVO01000003.1"/>
</dbReference>
<reference evidence="4" key="1">
    <citation type="submission" date="2022-07" db="EMBL/GenBank/DDBJ databases">
        <title>Taxonomy of Novel Oxalotrophic and Methylotrophic Bacteria.</title>
        <authorList>
            <person name="Sahin N."/>
            <person name="Tani A."/>
        </authorList>
    </citation>
    <scope>NUCLEOTIDE SEQUENCE</scope>
    <source>
        <strain evidence="4">Y10</strain>
    </source>
</reference>
<feature type="repeat" description="TPR" evidence="1">
    <location>
        <begin position="175"/>
        <end position="208"/>
    </location>
</feature>
<sequence length="262" mass="29248">MATYNKRGYKSKAKKEKDFVEEPEVHAEELDSTTAEVFNTLDEGANKTEEWVEKNQKYVLGVIGVIVLAGLVFFGYTKFIEAPKEAKASNDMFYAQEYFGMAMTEETAKDSLLNLALKGGEGNYGFLDIIENYNGTKAANIANYSAGMAYLELKNYEKAIQYLDEFKSDNVILAPLAKGNIGDAFSQLNDYSNALDYYEKAINDNDNGFTTPLYLFKAGMLAKEQGDATKALSYFKRIKEDYPESQQATSIDAYIALVESAK</sequence>
<keyword evidence="5" id="KW-1185">Reference proteome</keyword>
<dbReference type="Gene3D" id="1.25.40.10">
    <property type="entry name" value="Tetratricopeptide repeat domain"/>
    <property type="match status" value="2"/>
</dbReference>
<feature type="compositionally biased region" description="Basic and acidic residues" evidence="2">
    <location>
        <begin position="15"/>
        <end position="25"/>
    </location>
</feature>
<accession>A0ABQ5MM45</accession>
<proteinExistence type="predicted"/>
<keyword evidence="3" id="KW-0812">Transmembrane</keyword>
<dbReference type="SUPFAM" id="SSF48452">
    <property type="entry name" value="TPR-like"/>
    <property type="match status" value="1"/>
</dbReference>
<feature type="transmembrane region" description="Helical" evidence="3">
    <location>
        <begin position="58"/>
        <end position="77"/>
    </location>
</feature>
<protein>
    <recommendedName>
        <fullName evidence="6">Tetratricopeptide repeat-containing protein</fullName>
    </recommendedName>
</protein>
<evidence type="ECO:0000313" key="4">
    <source>
        <dbReference type="EMBL" id="GLB50381.1"/>
    </source>
</evidence>
<keyword evidence="3" id="KW-0472">Membrane</keyword>
<name>A0ABQ5MM45_9FLAO</name>
<comment type="caution">
    <text evidence="4">The sequence shown here is derived from an EMBL/GenBank/DDBJ whole genome shotgun (WGS) entry which is preliminary data.</text>
</comment>
<dbReference type="Pfam" id="PF13174">
    <property type="entry name" value="TPR_6"/>
    <property type="match status" value="1"/>
</dbReference>
<evidence type="ECO:0000256" key="1">
    <source>
        <dbReference type="PROSITE-ProRule" id="PRU00339"/>
    </source>
</evidence>